<accession>A0AAU7N4B3</accession>
<protein>
    <submittedName>
        <fullName evidence="1">Uncharacterized protein</fullName>
    </submittedName>
</protein>
<gene>
    <name evidence="1" type="ORF">ZGOWGMRN_CDS_0078</name>
</gene>
<organism evidence="1">
    <name type="scientific">Nitrosopumivirus cobalaminus</name>
    <dbReference type="NCBI Taxonomy" id="3158414"/>
    <lineage>
        <taxon>Viruses</taxon>
    </lineage>
</organism>
<evidence type="ECO:0000313" key="1">
    <source>
        <dbReference type="EMBL" id="XBQ68809.1"/>
    </source>
</evidence>
<dbReference type="EMBL" id="PP848464">
    <property type="protein sequence ID" value="XBQ68809.1"/>
    <property type="molecule type" value="Genomic_DNA"/>
</dbReference>
<sequence length="29" mass="3391">MQESTITLTNLLSKSIVVYYRASWITCIR</sequence>
<name>A0AAU7N4B3_9VIRU</name>
<proteinExistence type="predicted"/>
<reference evidence="1" key="1">
    <citation type="submission" date="2024-05" db="EMBL/GenBank/DDBJ databases">
        <title>The simplest Porifera holobiont: glass sponge Aphrocallistes beatrix thrives with only two symbionts.</title>
        <authorList>
            <person name="N Garritano A."/>
            <person name="A Allen M."/>
            <person name="Thomas T."/>
        </authorList>
    </citation>
    <scope>NUCLEOTIDE SEQUENCE</scope>
    <source>
        <strain evidence="1">AB1</strain>
    </source>
</reference>